<comment type="caution">
    <text evidence="3">The sequence shown here is derived from an EMBL/GenBank/DDBJ whole genome shotgun (WGS) entry which is preliminary data.</text>
</comment>
<name>A0A402BE85_9CHLR</name>
<dbReference type="AlphaFoldDB" id="A0A402BE85"/>
<dbReference type="RefSeq" id="WP_161982393.1">
    <property type="nucleotide sequence ID" value="NZ_BIFT01000002.1"/>
</dbReference>
<evidence type="ECO:0000313" key="4">
    <source>
        <dbReference type="Proteomes" id="UP000287171"/>
    </source>
</evidence>
<evidence type="ECO:0000259" key="2">
    <source>
        <dbReference type="SMART" id="SM00867"/>
    </source>
</evidence>
<evidence type="ECO:0000313" key="3">
    <source>
        <dbReference type="EMBL" id="GCE29610.1"/>
    </source>
</evidence>
<dbReference type="InterPro" id="IPR036761">
    <property type="entry name" value="TTHA0802/YceI-like_sf"/>
</dbReference>
<protein>
    <submittedName>
        <fullName evidence="3">Polyisoprenoid-binding protein</fullName>
    </submittedName>
</protein>
<gene>
    <name evidence="3" type="ORF">KDA_50940</name>
</gene>
<dbReference type="Gene3D" id="2.40.128.110">
    <property type="entry name" value="Lipid/polyisoprenoid-binding, YceI-like"/>
    <property type="match status" value="1"/>
</dbReference>
<comment type="similarity">
    <text evidence="1">Belongs to the UPF0312 family.</text>
</comment>
<dbReference type="EMBL" id="BIFT01000002">
    <property type="protein sequence ID" value="GCE29610.1"/>
    <property type="molecule type" value="Genomic_DNA"/>
</dbReference>
<reference evidence="4" key="1">
    <citation type="submission" date="2018-12" db="EMBL/GenBank/DDBJ databases">
        <title>Tengunoibacter tsumagoiensis gen. nov., sp. nov., Dictyobacter kobayashii sp. nov., D. alpinus sp. nov., and D. joshuensis sp. nov. and description of Dictyobacteraceae fam. nov. within the order Ktedonobacterales isolated from Tengu-no-mugimeshi.</title>
        <authorList>
            <person name="Wang C.M."/>
            <person name="Zheng Y."/>
            <person name="Sakai Y."/>
            <person name="Toyoda A."/>
            <person name="Minakuchi Y."/>
            <person name="Abe K."/>
            <person name="Yokota A."/>
            <person name="Yabe S."/>
        </authorList>
    </citation>
    <scope>NUCLEOTIDE SEQUENCE [LARGE SCALE GENOMIC DNA]</scope>
    <source>
        <strain evidence="4">Uno16</strain>
    </source>
</reference>
<feature type="domain" description="Lipid/polyisoprenoid-binding YceI-like" evidence="2">
    <location>
        <begin position="2"/>
        <end position="171"/>
    </location>
</feature>
<keyword evidence="4" id="KW-1185">Reference proteome</keyword>
<dbReference type="SMART" id="SM00867">
    <property type="entry name" value="YceI"/>
    <property type="match status" value="1"/>
</dbReference>
<dbReference type="Proteomes" id="UP000287171">
    <property type="component" value="Unassembled WGS sequence"/>
</dbReference>
<dbReference type="Pfam" id="PF04264">
    <property type="entry name" value="YceI"/>
    <property type="match status" value="1"/>
</dbReference>
<dbReference type="SUPFAM" id="SSF101874">
    <property type="entry name" value="YceI-like"/>
    <property type="match status" value="1"/>
</dbReference>
<proteinExistence type="inferred from homology"/>
<organism evidence="3 4">
    <name type="scientific">Dictyobacter alpinus</name>
    <dbReference type="NCBI Taxonomy" id="2014873"/>
    <lineage>
        <taxon>Bacteria</taxon>
        <taxon>Bacillati</taxon>
        <taxon>Chloroflexota</taxon>
        <taxon>Ktedonobacteria</taxon>
        <taxon>Ktedonobacterales</taxon>
        <taxon>Dictyobacteraceae</taxon>
        <taxon>Dictyobacter</taxon>
    </lineage>
</organism>
<sequence>MSWQFDPGHTYIGFTGRHMMVATVRGEFEKFTGTVVFDEHDLTRSTIAIQIDAASVKTRNSQRDEHFRSADFFDVEHFPLITFQSKQVVMTDAHHGHLIGDLTIRGTTREVVLEGEFAGVNMTPFNTYTAGFNLRGQVNRKDWGLNWNAVIAGGGLVASDEITLVIDLELTRPVEAVAVQTEEKPA</sequence>
<dbReference type="PANTHER" id="PTHR34406:SF1">
    <property type="entry name" value="PROTEIN YCEI"/>
    <property type="match status" value="1"/>
</dbReference>
<evidence type="ECO:0000256" key="1">
    <source>
        <dbReference type="ARBA" id="ARBA00008812"/>
    </source>
</evidence>
<accession>A0A402BE85</accession>
<dbReference type="InterPro" id="IPR007372">
    <property type="entry name" value="Lipid/polyisoprenoid-bd_YceI"/>
</dbReference>
<dbReference type="PANTHER" id="PTHR34406">
    <property type="entry name" value="PROTEIN YCEI"/>
    <property type="match status" value="1"/>
</dbReference>